<evidence type="ECO:0000256" key="8">
    <source>
        <dbReference type="ARBA" id="ARBA00023242"/>
    </source>
</evidence>
<dbReference type="GO" id="GO:0005789">
    <property type="term" value="C:endoplasmic reticulum membrane"/>
    <property type="evidence" value="ECO:0007669"/>
    <property type="project" value="UniProtKB-SubCell"/>
</dbReference>
<dbReference type="PANTHER" id="PTHR10250:SF2">
    <property type="entry name" value="ARACHIDONATE 5-LIPOXYGENASE-ACTIVATING PROTEIN"/>
    <property type="match status" value="1"/>
</dbReference>
<sequence>MQGFVERAGGMFSAIALNVLPLQRNSFGTRVCANWSAHRTASMEIAILDNVIFLGTVTVLSALQNVFFAYTVQNESVHKRAGHTAFDRVNVANHNCVDVYPTFLALMWTAGLFCSQAPAAFAGLLYLVVRHKYFVGYLGETSQSLPGFFFGKRLMAFLFITSTAGIINYATNYFFEINFLYYIQTATKASAALLLIP</sequence>
<keyword evidence="4" id="KW-0434">Leukotriene biosynthesis</keyword>
<evidence type="ECO:0000256" key="2">
    <source>
        <dbReference type="ARBA" id="ARBA00004477"/>
    </source>
</evidence>
<dbReference type="Proteomes" id="UP000288216">
    <property type="component" value="Unassembled WGS sequence"/>
</dbReference>
<evidence type="ECO:0000256" key="3">
    <source>
        <dbReference type="ARBA" id="ARBA00022692"/>
    </source>
</evidence>
<evidence type="ECO:0000313" key="14">
    <source>
        <dbReference type="Proteomes" id="UP000288216"/>
    </source>
</evidence>
<dbReference type="InterPro" id="IPR001446">
    <property type="entry name" value="5_LipOase_AP"/>
</dbReference>
<comment type="caution">
    <text evidence="13">The sequence shown here is derived from an EMBL/GenBank/DDBJ whole genome shotgun (WGS) entry which is preliminary data.</text>
</comment>
<proteinExistence type="predicted"/>
<keyword evidence="7 12" id="KW-0472">Membrane</keyword>
<dbReference type="AlphaFoldDB" id="A0A401NJD0"/>
<dbReference type="GO" id="GO:0004364">
    <property type="term" value="F:glutathione transferase activity"/>
    <property type="evidence" value="ECO:0007669"/>
    <property type="project" value="TreeGrafter"/>
</dbReference>
<name>A0A401NJD0_SCYTO</name>
<evidence type="ECO:0000313" key="13">
    <source>
        <dbReference type="EMBL" id="GCB60963.1"/>
    </source>
</evidence>
<dbReference type="InterPro" id="IPR023352">
    <property type="entry name" value="MAPEG-like_dom_sf"/>
</dbReference>
<evidence type="ECO:0000256" key="6">
    <source>
        <dbReference type="ARBA" id="ARBA00022989"/>
    </source>
</evidence>
<dbReference type="STRING" id="75743.A0A401NJD0"/>
<dbReference type="Gene3D" id="1.20.120.550">
    <property type="entry name" value="Membrane associated eicosanoid/glutathione metabolism-like domain"/>
    <property type="match status" value="1"/>
</dbReference>
<dbReference type="GO" id="GO:0008047">
    <property type="term" value="F:enzyme activator activity"/>
    <property type="evidence" value="ECO:0007669"/>
    <property type="project" value="InterPro"/>
</dbReference>
<reference evidence="13 14" key="1">
    <citation type="journal article" date="2018" name="Nat. Ecol. Evol.">
        <title>Shark genomes provide insights into elasmobranch evolution and the origin of vertebrates.</title>
        <authorList>
            <person name="Hara Y"/>
            <person name="Yamaguchi K"/>
            <person name="Onimaru K"/>
            <person name="Kadota M"/>
            <person name="Koyanagi M"/>
            <person name="Keeley SD"/>
            <person name="Tatsumi K"/>
            <person name="Tanaka K"/>
            <person name="Motone F"/>
            <person name="Kageyama Y"/>
            <person name="Nozu R"/>
            <person name="Adachi N"/>
            <person name="Nishimura O"/>
            <person name="Nakagawa R"/>
            <person name="Tanegashima C"/>
            <person name="Kiyatake I"/>
            <person name="Matsumoto R"/>
            <person name="Murakumo K"/>
            <person name="Nishida K"/>
            <person name="Terakita A"/>
            <person name="Kuratani S"/>
            <person name="Sato K"/>
            <person name="Hyodo S Kuraku.S."/>
        </authorList>
    </citation>
    <scope>NUCLEOTIDE SEQUENCE [LARGE SCALE GENOMIC DNA]</scope>
</reference>
<protein>
    <recommendedName>
        <fullName evidence="11">Arachidonate 5-lipoxygenase-activating protein</fullName>
    </recommendedName>
</protein>
<keyword evidence="14" id="KW-1185">Reference proteome</keyword>
<dbReference type="GO" id="GO:0004464">
    <property type="term" value="F:leukotriene-C4 synthase activity"/>
    <property type="evidence" value="ECO:0007669"/>
    <property type="project" value="TreeGrafter"/>
</dbReference>
<dbReference type="FunFam" id="1.20.120.550:FF:000003">
    <property type="entry name" value="Leukotriene C4 synthase"/>
    <property type="match status" value="1"/>
</dbReference>
<feature type="transmembrane region" description="Helical" evidence="12">
    <location>
        <begin position="150"/>
        <end position="167"/>
    </location>
</feature>
<evidence type="ECO:0000256" key="7">
    <source>
        <dbReference type="ARBA" id="ARBA00023136"/>
    </source>
</evidence>
<dbReference type="Pfam" id="PF01124">
    <property type="entry name" value="MAPEG"/>
    <property type="match status" value="1"/>
</dbReference>
<accession>A0A401NJD0</accession>
<keyword evidence="8" id="KW-0539">Nucleus</keyword>
<dbReference type="InterPro" id="IPR001129">
    <property type="entry name" value="Membr-assoc_MAPEG"/>
</dbReference>
<feature type="transmembrane region" description="Helical" evidence="12">
    <location>
        <begin position="51"/>
        <end position="70"/>
    </location>
</feature>
<gene>
    <name evidence="13" type="ORF">scyTo_0011220</name>
</gene>
<dbReference type="PRINTS" id="PR00488">
    <property type="entry name" value="5LPOXGNASEAP"/>
</dbReference>
<dbReference type="PANTHER" id="PTHR10250">
    <property type="entry name" value="MICROSOMAL GLUTATHIONE S-TRANSFERASE"/>
    <property type="match status" value="1"/>
</dbReference>
<keyword evidence="5" id="KW-0256">Endoplasmic reticulum</keyword>
<feature type="transmembrane region" description="Helical" evidence="12">
    <location>
        <begin position="105"/>
        <end position="129"/>
    </location>
</feature>
<comment type="function">
    <text evidence="9">Required for leukotriene biosynthesis by ALOX5 (5-lipoxygenase). Anchors ALOX5 to the membrane. Binds arachidonic acid, and could play an essential role in the transfer of arachidonic acid to ALOX5. Binds to MK-886, a compound that blocks the biosynthesis of leukotrienes.</text>
</comment>
<evidence type="ECO:0000256" key="1">
    <source>
        <dbReference type="ARBA" id="ARBA00004232"/>
    </source>
</evidence>
<keyword evidence="3 12" id="KW-0812">Transmembrane</keyword>
<evidence type="ECO:0000256" key="4">
    <source>
        <dbReference type="ARBA" id="ARBA00022751"/>
    </source>
</evidence>
<dbReference type="SUPFAM" id="SSF161084">
    <property type="entry name" value="MAPEG domain-like"/>
    <property type="match status" value="1"/>
</dbReference>
<evidence type="ECO:0000256" key="12">
    <source>
        <dbReference type="SAM" id="Phobius"/>
    </source>
</evidence>
<evidence type="ECO:0000256" key="11">
    <source>
        <dbReference type="ARBA" id="ARBA00040386"/>
    </source>
</evidence>
<comment type="subcellular location">
    <subcellularLocation>
        <location evidence="2">Endoplasmic reticulum membrane</location>
        <topology evidence="2">Multi-pass membrane protein</topology>
    </subcellularLocation>
    <subcellularLocation>
        <location evidence="1">Nucleus membrane</location>
        <topology evidence="1">Multi-pass membrane protein</topology>
    </subcellularLocation>
</comment>
<dbReference type="InterPro" id="IPR050997">
    <property type="entry name" value="MAPEG"/>
</dbReference>
<dbReference type="OrthoDB" id="8659873at2759"/>
<comment type="subunit">
    <text evidence="10">Homotrimer. Interacts with LTC4S and ALOX5.</text>
</comment>
<evidence type="ECO:0000256" key="5">
    <source>
        <dbReference type="ARBA" id="ARBA00022824"/>
    </source>
</evidence>
<dbReference type="GO" id="GO:0019370">
    <property type="term" value="P:leukotriene biosynthetic process"/>
    <property type="evidence" value="ECO:0007669"/>
    <property type="project" value="UniProtKB-KW"/>
</dbReference>
<organism evidence="13 14">
    <name type="scientific">Scyliorhinus torazame</name>
    <name type="common">Cloudy catshark</name>
    <name type="synonym">Catulus torazame</name>
    <dbReference type="NCBI Taxonomy" id="75743"/>
    <lineage>
        <taxon>Eukaryota</taxon>
        <taxon>Metazoa</taxon>
        <taxon>Chordata</taxon>
        <taxon>Craniata</taxon>
        <taxon>Vertebrata</taxon>
        <taxon>Chondrichthyes</taxon>
        <taxon>Elasmobranchii</taxon>
        <taxon>Galeomorphii</taxon>
        <taxon>Galeoidea</taxon>
        <taxon>Carcharhiniformes</taxon>
        <taxon>Scyliorhinidae</taxon>
        <taxon>Scyliorhinus</taxon>
    </lineage>
</organism>
<dbReference type="GO" id="GO:0031965">
    <property type="term" value="C:nuclear membrane"/>
    <property type="evidence" value="ECO:0007669"/>
    <property type="project" value="UniProtKB-SubCell"/>
</dbReference>
<dbReference type="EMBL" id="BFAA01005032">
    <property type="protein sequence ID" value="GCB60963.1"/>
    <property type="molecule type" value="Genomic_DNA"/>
</dbReference>
<keyword evidence="6 12" id="KW-1133">Transmembrane helix</keyword>
<dbReference type="GO" id="GO:0004602">
    <property type="term" value="F:glutathione peroxidase activity"/>
    <property type="evidence" value="ECO:0007669"/>
    <property type="project" value="TreeGrafter"/>
</dbReference>
<dbReference type="OMA" id="EGKEHHN"/>
<evidence type="ECO:0000256" key="9">
    <source>
        <dbReference type="ARBA" id="ARBA00037558"/>
    </source>
</evidence>
<evidence type="ECO:0000256" key="10">
    <source>
        <dbReference type="ARBA" id="ARBA00038708"/>
    </source>
</evidence>